<protein>
    <submittedName>
        <fullName evidence="1">Uncharacterized protein</fullName>
    </submittedName>
</protein>
<organism evidence="1 2">
    <name type="scientific">Fusicatenibacter saccharivorans</name>
    <dbReference type="NCBI Taxonomy" id="1150298"/>
    <lineage>
        <taxon>Bacteria</taxon>
        <taxon>Bacillati</taxon>
        <taxon>Bacillota</taxon>
        <taxon>Clostridia</taxon>
        <taxon>Lachnospirales</taxon>
        <taxon>Lachnospiraceae</taxon>
        <taxon>Fusicatenibacter</taxon>
    </lineage>
</organism>
<dbReference type="Proteomes" id="UP001199915">
    <property type="component" value="Unassembled WGS sequence"/>
</dbReference>
<reference evidence="1" key="1">
    <citation type="submission" date="2022-01" db="EMBL/GenBank/DDBJ databases">
        <title>Collection of gut derived symbiotic bacterial strains cultured from healthy donors.</title>
        <authorList>
            <person name="Lin H."/>
            <person name="Kohout C."/>
            <person name="Waligurski E."/>
            <person name="Pamer E.G."/>
        </authorList>
    </citation>
    <scope>NUCLEOTIDE SEQUENCE</scope>
    <source>
        <strain evidence="1">DFI.5.49</strain>
    </source>
</reference>
<evidence type="ECO:0000313" key="1">
    <source>
        <dbReference type="EMBL" id="MCG4767136.1"/>
    </source>
</evidence>
<dbReference type="RefSeq" id="WP_238033670.1">
    <property type="nucleotide sequence ID" value="NZ_JAKNFS010000032.1"/>
</dbReference>
<evidence type="ECO:0000313" key="2">
    <source>
        <dbReference type="Proteomes" id="UP001199915"/>
    </source>
</evidence>
<sequence>MREYRTESYKKKLAGNEFFSSDSDLKKYDGMRVEKVIKELTEKDYDRELLDDTDRNEDGKRRYEINCMYEVKLQNGEIINAYEDEINQNYCGDYEA</sequence>
<name>A0AAE3JU34_9FIRM</name>
<accession>A0AAE3JU34</accession>
<comment type="caution">
    <text evidence="1">The sequence shown here is derived from an EMBL/GenBank/DDBJ whole genome shotgun (WGS) entry which is preliminary data.</text>
</comment>
<dbReference type="EMBL" id="JAKNFS010000032">
    <property type="protein sequence ID" value="MCG4767136.1"/>
    <property type="molecule type" value="Genomic_DNA"/>
</dbReference>
<dbReference type="AlphaFoldDB" id="A0AAE3JU34"/>
<gene>
    <name evidence="1" type="ORF">L0N21_16745</name>
</gene>
<proteinExistence type="predicted"/>